<comment type="caution">
    <text evidence="2">The sequence shown here is derived from an EMBL/GenBank/DDBJ whole genome shotgun (WGS) entry which is preliminary data.</text>
</comment>
<dbReference type="AlphaFoldDB" id="A0A6V7HI20"/>
<dbReference type="EMBL" id="CAJDYZ010011943">
    <property type="protein sequence ID" value="CAD1480329.1"/>
    <property type="molecule type" value="Genomic_DNA"/>
</dbReference>
<evidence type="ECO:0000313" key="2">
    <source>
        <dbReference type="EMBL" id="CAD1480329.1"/>
    </source>
</evidence>
<gene>
    <name evidence="2" type="ORF">MHI_LOCUS912988</name>
</gene>
<organism evidence="2 3">
    <name type="scientific">Heterotrigona itama</name>
    <dbReference type="NCBI Taxonomy" id="395501"/>
    <lineage>
        <taxon>Eukaryota</taxon>
        <taxon>Metazoa</taxon>
        <taxon>Ecdysozoa</taxon>
        <taxon>Arthropoda</taxon>
        <taxon>Hexapoda</taxon>
        <taxon>Insecta</taxon>
        <taxon>Pterygota</taxon>
        <taxon>Neoptera</taxon>
        <taxon>Endopterygota</taxon>
        <taxon>Hymenoptera</taxon>
        <taxon>Apocrita</taxon>
        <taxon>Aculeata</taxon>
        <taxon>Apoidea</taxon>
        <taxon>Anthophila</taxon>
        <taxon>Apidae</taxon>
        <taxon>Heterotrigona</taxon>
    </lineage>
</organism>
<proteinExistence type="predicted"/>
<feature type="non-terminal residue" evidence="2">
    <location>
        <position position="1"/>
    </location>
</feature>
<feature type="region of interest" description="Disordered" evidence="1">
    <location>
        <begin position="34"/>
        <end position="53"/>
    </location>
</feature>
<keyword evidence="3" id="KW-1185">Reference proteome</keyword>
<sequence>IKLDASEVRSKRSDRAERGGQDVTVAGPCTVPKCSGLTARRSPPSPSRKSPPVCHLAPRLQQNRKQCCSWSILDEIFVDSLSSCNFVENIFRDRL</sequence>
<protein>
    <submittedName>
        <fullName evidence="2">Uncharacterized protein</fullName>
    </submittedName>
</protein>
<feature type="region of interest" description="Disordered" evidence="1">
    <location>
        <begin position="1"/>
        <end position="22"/>
    </location>
</feature>
<name>A0A6V7HI20_9HYME</name>
<evidence type="ECO:0000313" key="3">
    <source>
        <dbReference type="Proteomes" id="UP000752696"/>
    </source>
</evidence>
<reference evidence="2" key="1">
    <citation type="submission" date="2020-07" db="EMBL/GenBank/DDBJ databases">
        <authorList>
            <person name="Nazaruddin N."/>
        </authorList>
    </citation>
    <scope>NUCLEOTIDE SEQUENCE</scope>
</reference>
<dbReference type="Proteomes" id="UP000752696">
    <property type="component" value="Unassembled WGS sequence"/>
</dbReference>
<feature type="compositionally biased region" description="Basic and acidic residues" evidence="1">
    <location>
        <begin position="1"/>
        <end position="20"/>
    </location>
</feature>
<evidence type="ECO:0000256" key="1">
    <source>
        <dbReference type="SAM" id="MobiDB-lite"/>
    </source>
</evidence>
<accession>A0A6V7HI20</accession>